<name>A0A1G7JJE2_PSEOR</name>
<sequence length="364" mass="38580">MRVAHLVDTLHPADGEYGLSALAGAAAGAGLELVVIALTGSEDRRAEALRAAGAVVVEEGLAPWDPRAVPALLDTLREHRAELVHTHAPNADVVGAAAGTRLRIPVFSTLHRIEEEPAGRLDRLRRAAKTTARARFVTRTIAVSRLQVDWYRRVAGSAHGLVVLPDGVTDPAPLPDRARTRAALQVGADDVLVVSAAPMRRGKGQDLLLDAVAALPEDLGVRVVLTGDGPLRPWLEARVGREEELTGRVTFRPLPDPAALLQAADLQVHVTRTDVMPTAAVRGLAAGIPAVTGRTGGLPEIVTRETGRTVPLDADAVAEAVAELAADPGLRGRLGEAARARYLDRFEAGGWAERLRELYASTTR</sequence>
<dbReference type="RefSeq" id="WP_093078752.1">
    <property type="nucleotide sequence ID" value="NZ_FNBE01000004.1"/>
</dbReference>
<dbReference type="InterPro" id="IPR028098">
    <property type="entry name" value="Glyco_trans_4-like_N"/>
</dbReference>
<keyword evidence="2 4" id="KW-0808">Transferase</keyword>
<dbReference type="PANTHER" id="PTHR45947">
    <property type="entry name" value="SULFOQUINOVOSYL TRANSFERASE SQD2"/>
    <property type="match status" value="1"/>
</dbReference>
<dbReference type="EMBL" id="FNBE01000004">
    <property type="protein sequence ID" value="SDF25013.1"/>
    <property type="molecule type" value="Genomic_DNA"/>
</dbReference>
<proteinExistence type="predicted"/>
<feature type="domain" description="Glycosyltransferase subfamily 4-like N-terminal" evidence="3">
    <location>
        <begin position="21"/>
        <end position="168"/>
    </location>
</feature>
<dbReference type="PANTHER" id="PTHR45947:SF3">
    <property type="entry name" value="SULFOQUINOVOSYL TRANSFERASE SQD2"/>
    <property type="match status" value="1"/>
</dbReference>
<accession>A0A1G7JJE2</accession>
<dbReference type="InterPro" id="IPR050194">
    <property type="entry name" value="Glycosyltransferase_grp1"/>
</dbReference>
<gene>
    <name evidence="4" type="ORF">SAMN05216377_10471</name>
</gene>
<evidence type="ECO:0000256" key="2">
    <source>
        <dbReference type="ARBA" id="ARBA00022679"/>
    </source>
</evidence>
<dbReference type="Pfam" id="PF13692">
    <property type="entry name" value="Glyco_trans_1_4"/>
    <property type="match status" value="1"/>
</dbReference>
<dbReference type="GO" id="GO:0016758">
    <property type="term" value="F:hexosyltransferase activity"/>
    <property type="evidence" value="ECO:0007669"/>
    <property type="project" value="TreeGrafter"/>
</dbReference>
<dbReference type="Pfam" id="PF13439">
    <property type="entry name" value="Glyco_transf_4"/>
    <property type="match status" value="1"/>
</dbReference>
<organism evidence="4 5">
    <name type="scientific">Pseudonocardia oroxyli</name>
    <dbReference type="NCBI Taxonomy" id="366584"/>
    <lineage>
        <taxon>Bacteria</taxon>
        <taxon>Bacillati</taxon>
        <taxon>Actinomycetota</taxon>
        <taxon>Actinomycetes</taxon>
        <taxon>Pseudonocardiales</taxon>
        <taxon>Pseudonocardiaceae</taxon>
        <taxon>Pseudonocardia</taxon>
    </lineage>
</organism>
<dbReference type="Gene3D" id="3.40.50.2000">
    <property type="entry name" value="Glycogen Phosphorylase B"/>
    <property type="match status" value="2"/>
</dbReference>
<dbReference type="STRING" id="366584.SAMN05216377_10471"/>
<evidence type="ECO:0000313" key="4">
    <source>
        <dbReference type="EMBL" id="SDF25013.1"/>
    </source>
</evidence>
<dbReference type="AlphaFoldDB" id="A0A1G7JJE2"/>
<dbReference type="GO" id="GO:1901137">
    <property type="term" value="P:carbohydrate derivative biosynthetic process"/>
    <property type="evidence" value="ECO:0007669"/>
    <property type="project" value="UniProtKB-ARBA"/>
</dbReference>
<evidence type="ECO:0000256" key="1">
    <source>
        <dbReference type="ARBA" id="ARBA00022676"/>
    </source>
</evidence>
<evidence type="ECO:0000259" key="3">
    <source>
        <dbReference type="Pfam" id="PF13439"/>
    </source>
</evidence>
<reference evidence="4 5" key="1">
    <citation type="submission" date="2016-10" db="EMBL/GenBank/DDBJ databases">
        <authorList>
            <person name="de Groot N.N."/>
        </authorList>
    </citation>
    <scope>NUCLEOTIDE SEQUENCE [LARGE SCALE GENOMIC DNA]</scope>
    <source>
        <strain evidence="4 5">CGMCC 4.3143</strain>
    </source>
</reference>
<evidence type="ECO:0000313" key="5">
    <source>
        <dbReference type="Proteomes" id="UP000198967"/>
    </source>
</evidence>
<keyword evidence="1" id="KW-0328">Glycosyltransferase</keyword>
<protein>
    <submittedName>
        <fullName evidence="4">Glycosyltransferase involved in cell wall bisynthesis</fullName>
    </submittedName>
</protein>
<dbReference type="Proteomes" id="UP000198967">
    <property type="component" value="Unassembled WGS sequence"/>
</dbReference>
<dbReference type="SUPFAM" id="SSF53756">
    <property type="entry name" value="UDP-Glycosyltransferase/glycogen phosphorylase"/>
    <property type="match status" value="1"/>
</dbReference>
<keyword evidence="5" id="KW-1185">Reference proteome</keyword>
<dbReference type="OrthoDB" id="9771846at2"/>